<feature type="compositionally biased region" description="Acidic residues" evidence="1">
    <location>
        <begin position="123"/>
        <end position="132"/>
    </location>
</feature>
<dbReference type="AlphaFoldDB" id="A0A165JGT0"/>
<protein>
    <submittedName>
        <fullName evidence="2">Uncharacterized protein</fullName>
    </submittedName>
</protein>
<name>A0A165JGT0_9BASI</name>
<proteinExistence type="predicted"/>
<gene>
    <name evidence="2" type="ORF">CALCODRAFT_505919</name>
</gene>
<accession>A0A165JGT0</accession>
<dbReference type="EMBL" id="KV423920">
    <property type="protein sequence ID" value="KZT61818.1"/>
    <property type="molecule type" value="Genomic_DNA"/>
</dbReference>
<evidence type="ECO:0000313" key="2">
    <source>
        <dbReference type="EMBL" id="KZT61818.1"/>
    </source>
</evidence>
<organism evidence="2 3">
    <name type="scientific">Calocera cornea HHB12733</name>
    <dbReference type="NCBI Taxonomy" id="1353952"/>
    <lineage>
        <taxon>Eukaryota</taxon>
        <taxon>Fungi</taxon>
        <taxon>Dikarya</taxon>
        <taxon>Basidiomycota</taxon>
        <taxon>Agaricomycotina</taxon>
        <taxon>Dacrymycetes</taxon>
        <taxon>Dacrymycetales</taxon>
        <taxon>Dacrymycetaceae</taxon>
        <taxon>Calocera</taxon>
    </lineage>
</organism>
<feature type="region of interest" description="Disordered" evidence="1">
    <location>
        <begin position="105"/>
        <end position="133"/>
    </location>
</feature>
<dbReference type="InParanoid" id="A0A165JGT0"/>
<feature type="compositionally biased region" description="Basic and acidic residues" evidence="1">
    <location>
        <begin position="1"/>
        <end position="24"/>
    </location>
</feature>
<feature type="region of interest" description="Disordered" evidence="1">
    <location>
        <begin position="1"/>
        <end position="31"/>
    </location>
</feature>
<keyword evidence="3" id="KW-1185">Reference proteome</keyword>
<evidence type="ECO:0000256" key="1">
    <source>
        <dbReference type="SAM" id="MobiDB-lite"/>
    </source>
</evidence>
<reference evidence="2 3" key="1">
    <citation type="journal article" date="2016" name="Mol. Biol. Evol.">
        <title>Comparative Genomics of Early-Diverging Mushroom-Forming Fungi Provides Insights into the Origins of Lignocellulose Decay Capabilities.</title>
        <authorList>
            <person name="Nagy L.G."/>
            <person name="Riley R."/>
            <person name="Tritt A."/>
            <person name="Adam C."/>
            <person name="Daum C."/>
            <person name="Floudas D."/>
            <person name="Sun H."/>
            <person name="Yadav J.S."/>
            <person name="Pangilinan J."/>
            <person name="Larsson K.H."/>
            <person name="Matsuura K."/>
            <person name="Barry K."/>
            <person name="Labutti K."/>
            <person name="Kuo R."/>
            <person name="Ohm R.A."/>
            <person name="Bhattacharya S.S."/>
            <person name="Shirouzu T."/>
            <person name="Yoshinaga Y."/>
            <person name="Martin F.M."/>
            <person name="Grigoriev I.V."/>
            <person name="Hibbett D.S."/>
        </authorList>
    </citation>
    <scope>NUCLEOTIDE SEQUENCE [LARGE SCALE GENOMIC DNA]</scope>
    <source>
        <strain evidence="2 3">HHB12733</strain>
    </source>
</reference>
<dbReference type="Proteomes" id="UP000076842">
    <property type="component" value="Unassembled WGS sequence"/>
</dbReference>
<evidence type="ECO:0000313" key="3">
    <source>
        <dbReference type="Proteomes" id="UP000076842"/>
    </source>
</evidence>
<sequence>MNHSELHSRFERVTLTDGADKETAGHNGETGPALYAVTAVWSRSNSPVTGSDSTSQGVSGDDMWDDWPDEDDVDWAFRDMNFYDLIVDARADVDVDMNDFDYASDGSIIEEGNSSEDSYNPYGEDDHEEDDYDDRHVHEPCWTSFHDQHIAILVKTFVAAYKRPM</sequence>
<feature type="compositionally biased region" description="Polar residues" evidence="1">
    <location>
        <begin position="44"/>
        <end position="58"/>
    </location>
</feature>
<feature type="region of interest" description="Disordered" evidence="1">
    <location>
        <begin position="44"/>
        <end position="67"/>
    </location>
</feature>